<dbReference type="AlphaFoldDB" id="A0A1J9PU76"/>
<accession>A0A1J9PU76</accession>
<dbReference type="Proteomes" id="UP000182235">
    <property type="component" value="Unassembled WGS sequence"/>
</dbReference>
<keyword evidence="2" id="KW-1185">Reference proteome</keyword>
<name>A0A1J9PU76_9EURO</name>
<evidence type="ECO:0000313" key="2">
    <source>
        <dbReference type="Proteomes" id="UP000182235"/>
    </source>
</evidence>
<dbReference type="VEuPathDB" id="FungiDB:AJ78_07815"/>
<proteinExistence type="predicted"/>
<organism evidence="1 2">
    <name type="scientific">Emergomyces pasteurianus Ep9510</name>
    <dbReference type="NCBI Taxonomy" id="1447872"/>
    <lineage>
        <taxon>Eukaryota</taxon>
        <taxon>Fungi</taxon>
        <taxon>Dikarya</taxon>
        <taxon>Ascomycota</taxon>
        <taxon>Pezizomycotina</taxon>
        <taxon>Eurotiomycetes</taxon>
        <taxon>Eurotiomycetidae</taxon>
        <taxon>Onygenales</taxon>
        <taxon>Ajellomycetaceae</taxon>
        <taxon>Emergomyces</taxon>
    </lineage>
</organism>
<sequence>MAAAGGGVNFVRLVLFLCRQHDQFKPKKISSLPDLCHSSRPKPCSKGDSHSCESDMHDTYYHRRGKHVKDPQNWHGTFAFKDDDQVEREFLLGFTCYIAIYMTLSQCASEGTNNK</sequence>
<evidence type="ECO:0000313" key="1">
    <source>
        <dbReference type="EMBL" id="OJD11419.1"/>
    </source>
</evidence>
<dbReference type="EMBL" id="LGRN01000549">
    <property type="protein sequence ID" value="OJD11419.1"/>
    <property type="molecule type" value="Genomic_DNA"/>
</dbReference>
<dbReference type="OrthoDB" id="4204470at2759"/>
<protein>
    <submittedName>
        <fullName evidence="1">Uncharacterized protein</fullName>
    </submittedName>
</protein>
<comment type="caution">
    <text evidence="1">The sequence shown here is derived from an EMBL/GenBank/DDBJ whole genome shotgun (WGS) entry which is preliminary data.</text>
</comment>
<reference evidence="1 2" key="1">
    <citation type="submission" date="2015-07" db="EMBL/GenBank/DDBJ databases">
        <title>Emmonsia species relationships and genome sequence.</title>
        <authorList>
            <consortium name="The Broad Institute Genomics Platform"/>
            <person name="Cuomo C.A."/>
            <person name="Munoz J.F."/>
            <person name="Imamovic A."/>
            <person name="Priest M.E."/>
            <person name="Young S."/>
            <person name="Clay O.K."/>
            <person name="McEwen J.G."/>
        </authorList>
    </citation>
    <scope>NUCLEOTIDE SEQUENCE [LARGE SCALE GENOMIC DNA]</scope>
    <source>
        <strain evidence="1 2">UAMH 9510</strain>
    </source>
</reference>
<gene>
    <name evidence="1" type="ORF">AJ78_07815</name>
</gene>